<proteinExistence type="predicted"/>
<sequence>MKRLLFLARVFCIIFVGNLVSLIFLDLQTPPALLAASLGRCGTGVCKPRPSAPPPPATPIIPARKRTPPPSPPILHFNIHQGVCGPGTCQRPTPPSPSSSSPSHM</sequence>
<reference evidence="3" key="1">
    <citation type="submission" date="2023-07" db="EMBL/GenBank/DDBJ databases">
        <title>draft genome sequence of fig (Ficus carica).</title>
        <authorList>
            <person name="Takahashi T."/>
            <person name="Nishimura K."/>
        </authorList>
    </citation>
    <scope>NUCLEOTIDE SEQUENCE</scope>
</reference>
<protein>
    <submittedName>
        <fullName evidence="3">Uncharacterized protein</fullName>
    </submittedName>
</protein>
<keyword evidence="4" id="KW-1185">Reference proteome</keyword>
<gene>
    <name evidence="2" type="ORF">TIFTF001_041941</name>
    <name evidence="3" type="ORF">TIFTF001_041945</name>
</gene>
<dbReference type="AlphaFoldDB" id="A0AA87ZHF5"/>
<name>A0AA87ZHF5_FICCA</name>
<evidence type="ECO:0000313" key="3">
    <source>
        <dbReference type="EMBL" id="GMN33752.1"/>
    </source>
</evidence>
<accession>A0AA87ZHF5</accession>
<evidence type="ECO:0000313" key="2">
    <source>
        <dbReference type="EMBL" id="GMN33725.1"/>
    </source>
</evidence>
<evidence type="ECO:0000313" key="4">
    <source>
        <dbReference type="Proteomes" id="UP001187192"/>
    </source>
</evidence>
<dbReference type="EMBL" id="BTGU01002078">
    <property type="protein sequence ID" value="GMN33725.1"/>
    <property type="molecule type" value="Genomic_DNA"/>
</dbReference>
<dbReference type="EMBL" id="BTGU01002080">
    <property type="protein sequence ID" value="GMN33752.1"/>
    <property type="molecule type" value="Genomic_DNA"/>
</dbReference>
<dbReference type="Proteomes" id="UP001187192">
    <property type="component" value="Unassembled WGS sequence"/>
</dbReference>
<organism evidence="3 4">
    <name type="scientific">Ficus carica</name>
    <name type="common">Common fig</name>
    <dbReference type="NCBI Taxonomy" id="3494"/>
    <lineage>
        <taxon>Eukaryota</taxon>
        <taxon>Viridiplantae</taxon>
        <taxon>Streptophyta</taxon>
        <taxon>Embryophyta</taxon>
        <taxon>Tracheophyta</taxon>
        <taxon>Spermatophyta</taxon>
        <taxon>Magnoliopsida</taxon>
        <taxon>eudicotyledons</taxon>
        <taxon>Gunneridae</taxon>
        <taxon>Pentapetalae</taxon>
        <taxon>rosids</taxon>
        <taxon>fabids</taxon>
        <taxon>Rosales</taxon>
        <taxon>Moraceae</taxon>
        <taxon>Ficeae</taxon>
        <taxon>Ficus</taxon>
    </lineage>
</organism>
<feature type="region of interest" description="Disordered" evidence="1">
    <location>
        <begin position="45"/>
        <end position="105"/>
    </location>
</feature>
<feature type="compositionally biased region" description="Pro residues" evidence="1">
    <location>
        <begin position="50"/>
        <end position="59"/>
    </location>
</feature>
<evidence type="ECO:0000256" key="1">
    <source>
        <dbReference type="SAM" id="MobiDB-lite"/>
    </source>
</evidence>
<comment type="caution">
    <text evidence="3">The sequence shown here is derived from an EMBL/GenBank/DDBJ whole genome shotgun (WGS) entry which is preliminary data.</text>
</comment>